<feature type="non-terminal residue" evidence="2">
    <location>
        <position position="377"/>
    </location>
</feature>
<dbReference type="GO" id="GO:0003677">
    <property type="term" value="F:DNA binding"/>
    <property type="evidence" value="ECO:0007669"/>
    <property type="project" value="InterPro"/>
</dbReference>
<dbReference type="SUPFAM" id="SSF47413">
    <property type="entry name" value="lambda repressor-like DNA-binding domains"/>
    <property type="match status" value="1"/>
</dbReference>
<keyword evidence="3" id="KW-1185">Reference proteome</keyword>
<dbReference type="AlphaFoldDB" id="A0A559IEL6"/>
<protein>
    <submittedName>
        <fullName evidence="2">Helix-turn-helix domain-containing protein</fullName>
    </submittedName>
</protein>
<proteinExistence type="predicted"/>
<name>A0A559IEL6_9BACL</name>
<evidence type="ECO:0000313" key="2">
    <source>
        <dbReference type="EMBL" id="TVX86107.1"/>
    </source>
</evidence>
<dbReference type="SUPFAM" id="SSF48452">
    <property type="entry name" value="TPR-like"/>
    <property type="match status" value="1"/>
</dbReference>
<dbReference type="OrthoDB" id="2508844at2"/>
<dbReference type="EMBL" id="VNJK01000006">
    <property type="protein sequence ID" value="TVX86107.1"/>
    <property type="molecule type" value="Genomic_DNA"/>
</dbReference>
<evidence type="ECO:0000259" key="1">
    <source>
        <dbReference type="PROSITE" id="PS50943"/>
    </source>
</evidence>
<dbReference type="CDD" id="cd00093">
    <property type="entry name" value="HTH_XRE"/>
    <property type="match status" value="1"/>
</dbReference>
<dbReference type="SMART" id="SM00530">
    <property type="entry name" value="HTH_XRE"/>
    <property type="match status" value="1"/>
</dbReference>
<dbReference type="Gene3D" id="1.25.40.10">
    <property type="entry name" value="Tetratricopeptide repeat domain"/>
    <property type="match status" value="1"/>
</dbReference>
<feature type="domain" description="HTH cro/C1-type" evidence="1">
    <location>
        <begin position="9"/>
        <end position="64"/>
    </location>
</feature>
<gene>
    <name evidence="2" type="ORF">FPZ44_24535</name>
</gene>
<dbReference type="InterPro" id="IPR010982">
    <property type="entry name" value="Lambda_DNA-bd_dom_sf"/>
</dbReference>
<organism evidence="2 3">
    <name type="scientific">Paenibacillus agilis</name>
    <dbReference type="NCBI Taxonomy" id="3020863"/>
    <lineage>
        <taxon>Bacteria</taxon>
        <taxon>Bacillati</taxon>
        <taxon>Bacillota</taxon>
        <taxon>Bacilli</taxon>
        <taxon>Bacillales</taxon>
        <taxon>Paenibacillaceae</taxon>
        <taxon>Paenibacillus</taxon>
    </lineage>
</organism>
<reference evidence="2 3" key="1">
    <citation type="submission" date="2019-07" db="EMBL/GenBank/DDBJ databases">
        <authorList>
            <person name="Kim J."/>
        </authorList>
    </citation>
    <scope>NUCLEOTIDE SEQUENCE [LARGE SCALE GENOMIC DNA]</scope>
    <source>
        <strain evidence="2 3">N4</strain>
    </source>
</reference>
<dbReference type="Proteomes" id="UP000318102">
    <property type="component" value="Unassembled WGS sequence"/>
</dbReference>
<dbReference type="InterPro" id="IPR001387">
    <property type="entry name" value="Cro/C1-type_HTH"/>
</dbReference>
<dbReference type="Gene3D" id="1.10.260.40">
    <property type="entry name" value="lambda repressor-like DNA-binding domains"/>
    <property type="match status" value="1"/>
</dbReference>
<sequence length="377" mass="43722">MIDTFADMIRHHRLKLGFTMDKLAEKANINKSTISKIENGEVKKPEYKTIKSLAEELEIPYYEYIRIYLSLERKSDAILNFLLEAISLSSPTSLITEIATRYLELPNIDSHEAVEQIFNTANDVNDASIKLPLFKTVVNYSRSHGVMTYIAKGMYQVYMIERNDFSKLEATYQSGKSVLAYVELLNIHEQLNLYISLANHAYGILRYNDSINFCQTVIEIDKANSHFKAHATFLICNCYYYLNDYETSNIYLTAYSNYSFPFVQDNLDFMIGCINGRCGEIDLGIQQLEQYLKVTSQFNLVYVVTILMDLYLKKSDFNNARNLLEYEKEMKDSLNDKYTTPDKKARMAYFYQLAGNALISQDVEKAFDYYLESALEY</sequence>
<evidence type="ECO:0000313" key="3">
    <source>
        <dbReference type="Proteomes" id="UP000318102"/>
    </source>
</evidence>
<dbReference type="PROSITE" id="PS50943">
    <property type="entry name" value="HTH_CROC1"/>
    <property type="match status" value="1"/>
</dbReference>
<accession>A0A559IEL6</accession>
<comment type="caution">
    <text evidence="2">The sequence shown here is derived from an EMBL/GenBank/DDBJ whole genome shotgun (WGS) entry which is preliminary data.</text>
</comment>
<dbReference type="RefSeq" id="WP_144994950.1">
    <property type="nucleotide sequence ID" value="NZ_VNJK01000006.1"/>
</dbReference>
<dbReference type="InterPro" id="IPR011990">
    <property type="entry name" value="TPR-like_helical_dom_sf"/>
</dbReference>
<dbReference type="Pfam" id="PF12844">
    <property type="entry name" value="HTH_19"/>
    <property type="match status" value="1"/>
</dbReference>